<protein>
    <recommendedName>
        <fullName evidence="1">mRNA m(6)A methyltransferase</fullName>
        <ecNumber evidence="1">2.1.1.348</ecNumber>
    </recommendedName>
</protein>
<evidence type="ECO:0000313" key="7">
    <source>
        <dbReference type="EMBL" id="ODV69338.1"/>
    </source>
</evidence>
<dbReference type="GO" id="GO:0005737">
    <property type="term" value="C:cytoplasm"/>
    <property type="evidence" value="ECO:0007669"/>
    <property type="project" value="EnsemblFungi"/>
</dbReference>
<dbReference type="GO" id="GO:0001734">
    <property type="term" value="F:mRNA m(6)A methyltransferase activity"/>
    <property type="evidence" value="ECO:0007669"/>
    <property type="project" value="UniProtKB-EC"/>
</dbReference>
<dbReference type="EMBL" id="KV454538">
    <property type="protein sequence ID" value="ODV69338.1"/>
    <property type="molecule type" value="Genomic_DNA"/>
</dbReference>
<dbReference type="InterPro" id="IPR007757">
    <property type="entry name" value="MT-A70-like"/>
</dbReference>
<dbReference type="GO" id="GO:2000221">
    <property type="term" value="P:negative regulation of pseudohyphal growth"/>
    <property type="evidence" value="ECO:0007669"/>
    <property type="project" value="EnsemblFungi"/>
</dbReference>
<dbReference type="SUPFAM" id="SSF53335">
    <property type="entry name" value="S-adenosyl-L-methionine-dependent methyltransferases"/>
    <property type="match status" value="1"/>
</dbReference>
<dbReference type="PANTHER" id="PTHR12829:SF7">
    <property type="entry name" value="N6-ADENOSINE-METHYLTRANSFERASE CATALYTIC SUBUNIT"/>
    <property type="match status" value="1"/>
</dbReference>
<keyword evidence="4" id="KW-0949">S-adenosyl-L-methionine</keyword>
<evidence type="ECO:0000256" key="5">
    <source>
        <dbReference type="ARBA" id="ARBA00048957"/>
    </source>
</evidence>
<evidence type="ECO:0000256" key="2">
    <source>
        <dbReference type="ARBA" id="ARBA00022603"/>
    </source>
</evidence>
<evidence type="ECO:0000313" key="8">
    <source>
        <dbReference type="Proteomes" id="UP000095085"/>
    </source>
</evidence>
<dbReference type="RefSeq" id="XP_020078405.1">
    <property type="nucleotide sequence ID" value="XM_020219159.1"/>
</dbReference>
<dbReference type="GO" id="GO:1902974">
    <property type="term" value="P:meiotic DNA replication initiation"/>
    <property type="evidence" value="ECO:0007669"/>
    <property type="project" value="EnsemblFungi"/>
</dbReference>
<dbReference type="GO" id="GO:0032259">
    <property type="term" value="P:methylation"/>
    <property type="evidence" value="ECO:0007669"/>
    <property type="project" value="UniProtKB-KW"/>
</dbReference>
<dbReference type="PROSITE" id="PS51143">
    <property type="entry name" value="MT_A70"/>
    <property type="match status" value="1"/>
</dbReference>
<feature type="non-terminal residue" evidence="7">
    <location>
        <position position="370"/>
    </location>
</feature>
<dbReference type="GO" id="GO:0036396">
    <property type="term" value="C:RNA N6-methyladenosine methyltransferase complex"/>
    <property type="evidence" value="ECO:0007669"/>
    <property type="project" value="EnsemblFungi"/>
</dbReference>
<organism evidence="7 8">
    <name type="scientific">Hyphopichia burtonii NRRL Y-1933</name>
    <dbReference type="NCBI Taxonomy" id="984485"/>
    <lineage>
        <taxon>Eukaryota</taxon>
        <taxon>Fungi</taxon>
        <taxon>Dikarya</taxon>
        <taxon>Ascomycota</taxon>
        <taxon>Saccharomycotina</taxon>
        <taxon>Pichiomycetes</taxon>
        <taxon>Debaryomycetaceae</taxon>
        <taxon>Hyphopichia</taxon>
    </lineage>
</organism>
<gene>
    <name evidence="7" type="ORF">HYPBUDRAFT_116160</name>
</gene>
<evidence type="ECO:0000256" key="6">
    <source>
        <dbReference type="PROSITE-ProRule" id="PRU00489"/>
    </source>
</evidence>
<comment type="similarity">
    <text evidence="6">Belongs to the MT-A70-like family.</text>
</comment>
<dbReference type="AlphaFoldDB" id="A0A1E4RQ31"/>
<accession>A0A1E4RQ31</accession>
<keyword evidence="2" id="KW-0489">Methyltransferase</keyword>
<comment type="catalytic activity">
    <reaction evidence="5">
        <text>an adenosine in mRNA + S-adenosyl-L-methionine = an N(6)-methyladenosine in mRNA + S-adenosyl-L-homocysteine + H(+)</text>
        <dbReference type="Rhea" id="RHEA:55584"/>
        <dbReference type="Rhea" id="RHEA-COMP:12414"/>
        <dbReference type="Rhea" id="RHEA-COMP:12417"/>
        <dbReference type="ChEBI" id="CHEBI:15378"/>
        <dbReference type="ChEBI" id="CHEBI:57856"/>
        <dbReference type="ChEBI" id="CHEBI:59789"/>
        <dbReference type="ChEBI" id="CHEBI:74411"/>
        <dbReference type="ChEBI" id="CHEBI:74449"/>
        <dbReference type="EC" id="2.1.1.348"/>
    </reaction>
</comment>
<evidence type="ECO:0000256" key="4">
    <source>
        <dbReference type="ARBA" id="ARBA00022691"/>
    </source>
</evidence>
<dbReference type="Pfam" id="PF05063">
    <property type="entry name" value="MT-A70"/>
    <property type="match status" value="1"/>
</dbReference>
<dbReference type="OrthoDB" id="10262526at2759"/>
<name>A0A1E4RQ31_9ASCO</name>
<dbReference type="EC" id="2.1.1.348" evidence="1"/>
<dbReference type="GO" id="GO:0005730">
    <property type="term" value="C:nucleolus"/>
    <property type="evidence" value="ECO:0007669"/>
    <property type="project" value="EnsemblFungi"/>
</dbReference>
<evidence type="ECO:0000256" key="3">
    <source>
        <dbReference type="ARBA" id="ARBA00022679"/>
    </source>
</evidence>
<proteinExistence type="inferred from homology"/>
<keyword evidence="3" id="KW-0808">Transferase</keyword>
<dbReference type="STRING" id="984485.A0A1E4RQ31"/>
<dbReference type="InterPro" id="IPR029063">
    <property type="entry name" value="SAM-dependent_MTases_sf"/>
</dbReference>
<sequence length="370" mass="42534">MLEDLLKKPTAQQDLVKARAKLMTIKKPFFEICTDSNHVNKLSNVINKNGNSKPLIKVNSSETNARLHKMIQDSRNLISLEVFKCSHNKIHYLPIYGYHTDPSLGDCSYLDTCHKLKTCRYLHYYTLSPTSKNNPPGQKKLGVSTKERISFEYTIGDCFNEVNKPQVPAQWINCDVRYLPLSILGKFAAIISDPAWNIHMNLPYGTCKDHELLELPVQQLQDEGIMLLWVTGRSIEIGRRALIKWGYKVSNEMIWIKLNQLKRTIVTGRTGHWLNHSKEHLLVGVKGNPPWLNKMVDMDIIVSATRETLRKPDEVYEIVERVVGKHARKLEMFGRDHNIRPGWMTIGNQLTGTSLHEKDVLTKYNDHKAN</sequence>
<dbReference type="Proteomes" id="UP000095085">
    <property type="component" value="Unassembled WGS sequence"/>
</dbReference>
<evidence type="ECO:0000256" key="1">
    <source>
        <dbReference type="ARBA" id="ARBA00012160"/>
    </source>
</evidence>
<keyword evidence="8" id="KW-1185">Reference proteome</keyword>
<reference evidence="8" key="1">
    <citation type="submission" date="2016-05" db="EMBL/GenBank/DDBJ databases">
        <title>Comparative genomics of biotechnologically important yeasts.</title>
        <authorList>
            <consortium name="DOE Joint Genome Institute"/>
            <person name="Riley R."/>
            <person name="Haridas S."/>
            <person name="Wolfe K.H."/>
            <person name="Lopes M.R."/>
            <person name="Hittinger C.T."/>
            <person name="Goker M."/>
            <person name="Salamov A."/>
            <person name="Wisecaver J."/>
            <person name="Long T.M."/>
            <person name="Aerts A.L."/>
            <person name="Barry K."/>
            <person name="Choi C."/>
            <person name="Clum A."/>
            <person name="Coughlan A.Y."/>
            <person name="Deshpande S."/>
            <person name="Douglass A.P."/>
            <person name="Hanson S.J."/>
            <person name="Klenk H.-P."/>
            <person name="Labutti K."/>
            <person name="Lapidus A."/>
            <person name="Lindquist E."/>
            <person name="Lipzen A."/>
            <person name="Meier-Kolthoff J.P."/>
            <person name="Ohm R.A."/>
            <person name="Otillar R.P."/>
            <person name="Pangilinan J."/>
            <person name="Peng Y."/>
            <person name="Rokas A."/>
            <person name="Rosa C.A."/>
            <person name="Scheuner C."/>
            <person name="Sibirny A.A."/>
            <person name="Slot J.C."/>
            <person name="Stielow J.B."/>
            <person name="Sun H."/>
            <person name="Kurtzman C.P."/>
            <person name="Blackwell M."/>
            <person name="Grigoriev I.V."/>
            <person name="Jeffries T.W."/>
        </authorList>
    </citation>
    <scope>NUCLEOTIDE SEQUENCE [LARGE SCALE GENOMIC DNA]</scope>
    <source>
        <strain evidence="8">NRRL Y-1933</strain>
    </source>
</reference>
<dbReference type="PANTHER" id="PTHR12829">
    <property type="entry name" value="N6-ADENOSINE-METHYLTRANSFERASE"/>
    <property type="match status" value="1"/>
</dbReference>
<dbReference type="GeneID" id="30993709"/>